<dbReference type="EC" id="2.4.1.186" evidence="2"/>
<accession>A0A816XGC0</accession>
<dbReference type="Pfam" id="PF01501">
    <property type="entry name" value="Glyco_transf_8"/>
    <property type="match status" value="1"/>
</dbReference>
<dbReference type="GO" id="GO:0008466">
    <property type="term" value="F:glycogenin glucosyltransferase activity"/>
    <property type="evidence" value="ECO:0007669"/>
    <property type="project" value="UniProtKB-EC"/>
</dbReference>
<dbReference type="Proteomes" id="UP000663824">
    <property type="component" value="Unassembled WGS sequence"/>
</dbReference>
<organism evidence="4 5">
    <name type="scientific">Rotaria magnacalcarata</name>
    <dbReference type="NCBI Taxonomy" id="392030"/>
    <lineage>
        <taxon>Eukaryota</taxon>
        <taxon>Metazoa</taxon>
        <taxon>Spiralia</taxon>
        <taxon>Gnathifera</taxon>
        <taxon>Rotifera</taxon>
        <taxon>Eurotatoria</taxon>
        <taxon>Bdelloidea</taxon>
        <taxon>Philodinida</taxon>
        <taxon>Philodinidae</taxon>
        <taxon>Rotaria</taxon>
    </lineage>
</organism>
<comment type="caution">
    <text evidence="4">The sequence shown here is derived from an EMBL/GenBank/DDBJ whole genome shotgun (WGS) entry which is preliminary data.</text>
</comment>
<keyword evidence="3" id="KW-0472">Membrane</keyword>
<evidence type="ECO:0000256" key="2">
    <source>
        <dbReference type="ARBA" id="ARBA00038934"/>
    </source>
</evidence>
<evidence type="ECO:0000256" key="3">
    <source>
        <dbReference type="SAM" id="Phobius"/>
    </source>
</evidence>
<reference evidence="4" key="1">
    <citation type="submission" date="2021-02" db="EMBL/GenBank/DDBJ databases">
        <authorList>
            <person name="Nowell W R."/>
        </authorList>
    </citation>
    <scope>NUCLEOTIDE SEQUENCE</scope>
</reference>
<dbReference type="AlphaFoldDB" id="A0A816XGC0"/>
<name>A0A816XGC0_9BILA</name>
<dbReference type="InterPro" id="IPR029044">
    <property type="entry name" value="Nucleotide-diphossugar_trans"/>
</dbReference>
<proteinExistence type="inferred from homology"/>
<protein>
    <recommendedName>
        <fullName evidence="2">glycogenin glucosyltransferase</fullName>
        <ecNumber evidence="2">2.4.1.186</ecNumber>
    </recommendedName>
</protein>
<gene>
    <name evidence="4" type="ORF">MBJ925_LOCUS30252</name>
</gene>
<evidence type="ECO:0000313" key="5">
    <source>
        <dbReference type="Proteomes" id="UP000663824"/>
    </source>
</evidence>
<dbReference type="PANTHER" id="PTHR11183">
    <property type="entry name" value="GLYCOGENIN SUBFAMILY MEMBER"/>
    <property type="match status" value="1"/>
</dbReference>
<keyword evidence="3" id="KW-1133">Transmembrane helix</keyword>
<evidence type="ECO:0000256" key="1">
    <source>
        <dbReference type="ARBA" id="ARBA00038162"/>
    </source>
</evidence>
<evidence type="ECO:0000313" key="4">
    <source>
        <dbReference type="EMBL" id="CAF2145569.1"/>
    </source>
</evidence>
<dbReference type="InterPro" id="IPR050587">
    <property type="entry name" value="GNT1/Glycosyltrans_8"/>
</dbReference>
<dbReference type="Gene3D" id="3.90.550.10">
    <property type="entry name" value="Spore Coat Polysaccharide Biosynthesis Protein SpsA, Chain A"/>
    <property type="match status" value="1"/>
</dbReference>
<comment type="similarity">
    <text evidence="1">Belongs to the glycosyltransferase 8 family. Glycogenin subfamily.</text>
</comment>
<dbReference type="EMBL" id="CAJNRE010016347">
    <property type="protein sequence ID" value="CAF2145569.1"/>
    <property type="molecule type" value="Genomic_DNA"/>
</dbReference>
<sequence length="340" mass="40495">MVMSVHSLLFLSSHHYRYIIIIILLISFFFTFDRTLISKSSHRFITPSIRNNLLIRNLSINKKSVEKQYPFINRTININNSRVVRLAVVSAIYSDDYVEGIEVLGYSLRRINIQADLILFYISNRLNQVTLDRCRQVGWFLYAVRRIEPPRFAIIYQRFHDQYTKLHIWSMMGYDRVLYLDADTLVIRDVNELLYGTIFEDDRDELLGVVEDVWQGQIGPNFNAGVLLIRPNVTIFNDMLIKMHNMAAYGSYWAEQGFLNWYFKGSTGRLPLIYNFNSVLAIYHRDIYKRLRDRMKIIHYTYYKPFHIKKSNQLSDPSLIELWLIWNRMHDDMLNQSFIS</sequence>
<dbReference type="GO" id="GO:0005978">
    <property type="term" value="P:glycogen biosynthetic process"/>
    <property type="evidence" value="ECO:0007669"/>
    <property type="project" value="UniProtKB-ARBA"/>
</dbReference>
<feature type="transmembrane region" description="Helical" evidence="3">
    <location>
        <begin position="15"/>
        <end position="32"/>
    </location>
</feature>
<keyword evidence="3" id="KW-0812">Transmembrane</keyword>
<dbReference type="SUPFAM" id="SSF53448">
    <property type="entry name" value="Nucleotide-diphospho-sugar transferases"/>
    <property type="match status" value="1"/>
</dbReference>
<dbReference type="InterPro" id="IPR002495">
    <property type="entry name" value="Glyco_trans_8"/>
</dbReference>